<dbReference type="Proteomes" id="UP000729402">
    <property type="component" value="Unassembled WGS sequence"/>
</dbReference>
<reference evidence="2" key="1">
    <citation type="journal article" date="2021" name="bioRxiv">
        <title>Whole Genome Assembly and Annotation of Northern Wild Rice, Zizania palustris L., Supports a Whole Genome Duplication in the Zizania Genus.</title>
        <authorList>
            <person name="Haas M."/>
            <person name="Kono T."/>
            <person name="Macchietto M."/>
            <person name="Millas R."/>
            <person name="McGilp L."/>
            <person name="Shao M."/>
            <person name="Duquette J."/>
            <person name="Hirsch C.N."/>
            <person name="Kimball J."/>
        </authorList>
    </citation>
    <scope>NUCLEOTIDE SEQUENCE</scope>
    <source>
        <tissue evidence="2">Fresh leaf tissue</tissue>
    </source>
</reference>
<evidence type="ECO:0000259" key="1">
    <source>
        <dbReference type="Pfam" id="PF24530"/>
    </source>
</evidence>
<name>A0A8J5WQ49_ZIZPA</name>
<proteinExistence type="predicted"/>
<dbReference type="EMBL" id="JAAALK010000080">
    <property type="protein sequence ID" value="KAG8095565.1"/>
    <property type="molecule type" value="Genomic_DNA"/>
</dbReference>
<feature type="domain" description="DUF7597" evidence="1">
    <location>
        <begin position="6"/>
        <end position="114"/>
    </location>
</feature>
<protein>
    <recommendedName>
        <fullName evidence="1">DUF7597 domain-containing protein</fullName>
    </recommendedName>
</protein>
<evidence type="ECO:0000313" key="2">
    <source>
        <dbReference type="EMBL" id="KAG8095565.1"/>
    </source>
</evidence>
<dbReference type="AlphaFoldDB" id="A0A8J5WQ49"/>
<accession>A0A8J5WQ49</accession>
<gene>
    <name evidence="2" type="ORF">GUJ93_ZPchr0012g18966</name>
</gene>
<evidence type="ECO:0000313" key="3">
    <source>
        <dbReference type="Proteomes" id="UP000729402"/>
    </source>
</evidence>
<dbReference type="InterPro" id="IPR056018">
    <property type="entry name" value="DUF7597"/>
</dbReference>
<organism evidence="2 3">
    <name type="scientific">Zizania palustris</name>
    <name type="common">Northern wild rice</name>
    <dbReference type="NCBI Taxonomy" id="103762"/>
    <lineage>
        <taxon>Eukaryota</taxon>
        <taxon>Viridiplantae</taxon>
        <taxon>Streptophyta</taxon>
        <taxon>Embryophyta</taxon>
        <taxon>Tracheophyta</taxon>
        <taxon>Spermatophyta</taxon>
        <taxon>Magnoliopsida</taxon>
        <taxon>Liliopsida</taxon>
        <taxon>Poales</taxon>
        <taxon>Poaceae</taxon>
        <taxon>BOP clade</taxon>
        <taxon>Oryzoideae</taxon>
        <taxon>Oryzeae</taxon>
        <taxon>Zizaniinae</taxon>
        <taxon>Zizania</taxon>
    </lineage>
</organism>
<dbReference type="Pfam" id="PF24530">
    <property type="entry name" value="DUF7597"/>
    <property type="match status" value="1"/>
</dbReference>
<reference evidence="2" key="2">
    <citation type="submission" date="2021-02" db="EMBL/GenBank/DDBJ databases">
        <authorList>
            <person name="Kimball J.A."/>
            <person name="Haas M.W."/>
            <person name="Macchietto M."/>
            <person name="Kono T."/>
            <person name="Duquette J."/>
            <person name="Shao M."/>
        </authorList>
    </citation>
    <scope>NUCLEOTIDE SEQUENCE</scope>
    <source>
        <tissue evidence="2">Fresh leaf tissue</tissue>
    </source>
</reference>
<comment type="caution">
    <text evidence="2">The sequence shown here is derived from an EMBL/GenBank/DDBJ whole genome shotgun (WGS) entry which is preliminary data.</text>
</comment>
<keyword evidence="3" id="KW-1185">Reference proteome</keyword>
<sequence>MDNFLVNPLPFLLLEVPIDNAEGALRRQRASISVSGDYFKLNEDLAVVECDIALDVEECTALLQAVHQHLAHVLQLQVLHCSLYPIRVGIIKVGNAFDHDFLASSSPYFINGSVVSVGSDWVTRGG</sequence>